<dbReference type="HOGENOM" id="CLU_1533046_0_0_1"/>
<dbReference type="EMBL" id="KE652414">
    <property type="protein sequence ID" value="EQL01812.1"/>
    <property type="molecule type" value="Genomic_DNA"/>
</dbReference>
<proteinExistence type="predicted"/>
<reference evidence="2 3" key="1">
    <citation type="journal article" date="2013" name="Chin. Sci. Bull.">
        <title>Genome survey uncovers the secrets of sex and lifestyle in caterpillar fungus.</title>
        <authorList>
            <person name="Hu X."/>
            <person name="Zhang Y."/>
            <person name="Xiao G."/>
            <person name="Zheng P."/>
            <person name="Xia Y."/>
            <person name="Zhang X."/>
            <person name="St Leger R.J."/>
            <person name="Liu X."/>
            <person name="Wang C."/>
        </authorList>
    </citation>
    <scope>NUCLEOTIDE SEQUENCE [LARGE SCALE GENOMIC DNA]</scope>
    <source>
        <strain evidence="3">Co18 / CGMCC 3.14243</strain>
        <tissue evidence="2">Fruit-body</tissue>
    </source>
</reference>
<dbReference type="eggNOG" id="KOG3154">
    <property type="taxonomic scope" value="Eukaryota"/>
</dbReference>
<protein>
    <submittedName>
        <fullName evidence="2">RLI and DUF367 domain protein</fullName>
    </submittedName>
</protein>
<organism evidence="2 3">
    <name type="scientific">Ophiocordyceps sinensis (strain Co18 / CGMCC 3.14243)</name>
    <name type="common">Yarsagumba caterpillar fungus</name>
    <name type="synonym">Hirsutella sinensis</name>
    <dbReference type="NCBI Taxonomy" id="911162"/>
    <lineage>
        <taxon>Eukaryota</taxon>
        <taxon>Fungi</taxon>
        <taxon>Dikarya</taxon>
        <taxon>Ascomycota</taxon>
        <taxon>Pezizomycotina</taxon>
        <taxon>Sordariomycetes</taxon>
        <taxon>Hypocreomycetidae</taxon>
        <taxon>Hypocreales</taxon>
        <taxon>Ophiocordycipitaceae</taxon>
        <taxon>Ophiocordyceps</taxon>
    </lineage>
</organism>
<name>T5AJ75_OPHSC</name>
<gene>
    <name evidence="2" type="ORF">OCS_02471</name>
</gene>
<dbReference type="Proteomes" id="UP000019374">
    <property type="component" value="Unassembled WGS sequence"/>
</dbReference>
<feature type="compositionally biased region" description="Acidic residues" evidence="1">
    <location>
        <begin position="120"/>
        <end position="134"/>
    </location>
</feature>
<dbReference type="OrthoDB" id="10262062at2759"/>
<evidence type="ECO:0000313" key="3">
    <source>
        <dbReference type="Proteomes" id="UP000019374"/>
    </source>
</evidence>
<accession>T5AJ75</accession>
<feature type="region of interest" description="Disordered" evidence="1">
    <location>
        <begin position="152"/>
        <end position="175"/>
    </location>
</feature>
<dbReference type="AlphaFoldDB" id="T5AJ75"/>
<evidence type="ECO:0000256" key="1">
    <source>
        <dbReference type="SAM" id="MobiDB-lite"/>
    </source>
</evidence>
<feature type="compositionally biased region" description="Polar residues" evidence="1">
    <location>
        <begin position="157"/>
        <end position="175"/>
    </location>
</feature>
<feature type="region of interest" description="Disordered" evidence="1">
    <location>
        <begin position="66"/>
        <end position="139"/>
    </location>
</feature>
<sequence length="175" mass="18917">MVRAVLPSVWSSITSRSLTHPSLASFLVSVGLSRQDGKAGGVLWSEPISWMVCSAGVWRPVLASKTFSNPTPDADVDSLDEEAGGKKKPVTISRPFQRQQYVVDLDSQPDSDNSNPGAGGDDDDDDDDDDDFDNIIEATPVTDKIGLARLEKDRSRATVSSRTYSSNTVSAPSRW</sequence>
<evidence type="ECO:0000313" key="2">
    <source>
        <dbReference type="EMBL" id="EQL01812.1"/>
    </source>
</evidence>